<proteinExistence type="predicted"/>
<name>A0A919CGU3_9ACTN</name>
<gene>
    <name evidence="1" type="ORF">GCM10007147_10730</name>
</gene>
<sequence>MKRSQRIQTASGVVAAFECGEDGAVFVVGGAVGATDVYVVLVEVVGEDVAGGCAQVGKACGALG</sequence>
<organism evidence="1 2">
    <name type="scientific">Nocardiopsis kunsanensis</name>
    <dbReference type="NCBI Taxonomy" id="141693"/>
    <lineage>
        <taxon>Bacteria</taxon>
        <taxon>Bacillati</taxon>
        <taxon>Actinomycetota</taxon>
        <taxon>Actinomycetes</taxon>
        <taxon>Streptosporangiales</taxon>
        <taxon>Nocardiopsidaceae</taxon>
        <taxon>Nocardiopsis</taxon>
    </lineage>
</organism>
<dbReference type="AlphaFoldDB" id="A0A919CGU3"/>
<dbReference type="EMBL" id="BMXL01000004">
    <property type="protein sequence ID" value="GHD19650.1"/>
    <property type="molecule type" value="Genomic_DNA"/>
</dbReference>
<accession>A0A919CGU3</accession>
<keyword evidence="2" id="KW-1185">Reference proteome</keyword>
<reference evidence="1 2" key="1">
    <citation type="journal article" date="2014" name="Int. J. Syst. Evol. Microbiol.">
        <title>Complete genome sequence of Corynebacterium casei LMG S-19264T (=DSM 44701T), isolated from a smear-ripened cheese.</title>
        <authorList>
            <consortium name="US DOE Joint Genome Institute (JGI-PGF)"/>
            <person name="Walter F."/>
            <person name="Albersmeier A."/>
            <person name="Kalinowski J."/>
            <person name="Ruckert C."/>
        </authorList>
    </citation>
    <scope>NUCLEOTIDE SEQUENCE [LARGE SCALE GENOMIC DNA]</scope>
    <source>
        <strain evidence="1 2">KCTC 19473</strain>
    </source>
</reference>
<dbReference type="Proteomes" id="UP000654947">
    <property type="component" value="Unassembled WGS sequence"/>
</dbReference>
<evidence type="ECO:0000313" key="2">
    <source>
        <dbReference type="Proteomes" id="UP000654947"/>
    </source>
</evidence>
<comment type="caution">
    <text evidence="1">The sequence shown here is derived from an EMBL/GenBank/DDBJ whole genome shotgun (WGS) entry which is preliminary data.</text>
</comment>
<protein>
    <submittedName>
        <fullName evidence="1">Uncharacterized protein</fullName>
    </submittedName>
</protein>
<evidence type="ECO:0000313" key="1">
    <source>
        <dbReference type="EMBL" id="GHD19650.1"/>
    </source>
</evidence>